<reference evidence="5" key="1">
    <citation type="submission" date="2021-01" db="EMBL/GenBank/DDBJ databases">
        <title>Fulvivirga kasyanovii gen. nov., sp nov., a novel member of the phylum Bacteroidetes isolated from seawater in a mussel farm.</title>
        <authorList>
            <person name="Zhao L.-H."/>
            <person name="Wang Z.-J."/>
        </authorList>
    </citation>
    <scope>NUCLEOTIDE SEQUENCE</scope>
    <source>
        <strain evidence="5">2943</strain>
    </source>
</reference>
<evidence type="ECO:0000313" key="5">
    <source>
        <dbReference type="EMBL" id="MBL3656149.1"/>
    </source>
</evidence>
<dbReference type="InterPro" id="IPR011990">
    <property type="entry name" value="TPR-like_helical_dom_sf"/>
</dbReference>
<evidence type="ECO:0000256" key="3">
    <source>
        <dbReference type="PROSITE-ProRule" id="PRU00339"/>
    </source>
</evidence>
<dbReference type="EMBL" id="JAESIY010000004">
    <property type="protein sequence ID" value="MBL3656149.1"/>
    <property type="molecule type" value="Genomic_DNA"/>
</dbReference>
<accession>A0A937F8C5</accession>
<keyword evidence="6" id="KW-1185">Reference proteome</keyword>
<dbReference type="SMART" id="SM00028">
    <property type="entry name" value="TPR"/>
    <property type="match status" value="2"/>
</dbReference>
<name>A0A937F8C5_9BACT</name>
<dbReference type="AlphaFoldDB" id="A0A937F8C5"/>
<evidence type="ECO:0000313" key="6">
    <source>
        <dbReference type="Proteomes" id="UP000659388"/>
    </source>
</evidence>
<dbReference type="InterPro" id="IPR013105">
    <property type="entry name" value="TPR_2"/>
</dbReference>
<evidence type="ECO:0000256" key="1">
    <source>
        <dbReference type="ARBA" id="ARBA00022737"/>
    </source>
</evidence>
<evidence type="ECO:0000256" key="4">
    <source>
        <dbReference type="SAM" id="SignalP"/>
    </source>
</evidence>
<proteinExistence type="predicted"/>
<protein>
    <submittedName>
        <fullName evidence="5">Tetratricopeptide repeat protein</fullName>
    </submittedName>
</protein>
<keyword evidence="4" id="KW-0732">Signal</keyword>
<feature type="chain" id="PRO_5038084806" evidence="4">
    <location>
        <begin position="23"/>
        <end position="242"/>
    </location>
</feature>
<dbReference type="Pfam" id="PF13181">
    <property type="entry name" value="TPR_8"/>
    <property type="match status" value="1"/>
</dbReference>
<feature type="signal peptide" evidence="4">
    <location>
        <begin position="1"/>
        <end position="22"/>
    </location>
</feature>
<dbReference type="SUPFAM" id="SSF48452">
    <property type="entry name" value="TPR-like"/>
    <property type="match status" value="1"/>
</dbReference>
<dbReference type="RefSeq" id="WP_202243943.1">
    <property type="nucleotide sequence ID" value="NZ_JAESIY010000004.1"/>
</dbReference>
<organism evidence="5 6">
    <name type="scientific">Fulvivirga sediminis</name>
    <dbReference type="NCBI Taxonomy" id="2803949"/>
    <lineage>
        <taxon>Bacteria</taxon>
        <taxon>Pseudomonadati</taxon>
        <taxon>Bacteroidota</taxon>
        <taxon>Cytophagia</taxon>
        <taxon>Cytophagales</taxon>
        <taxon>Fulvivirgaceae</taxon>
        <taxon>Fulvivirga</taxon>
    </lineage>
</organism>
<dbReference type="Proteomes" id="UP000659388">
    <property type="component" value="Unassembled WGS sequence"/>
</dbReference>
<dbReference type="Gene3D" id="1.25.40.10">
    <property type="entry name" value="Tetratricopeptide repeat domain"/>
    <property type="match status" value="1"/>
</dbReference>
<sequence length="242" mass="28094">MKNKALLLFVFCLLSFFRPGLAQSDLSEMTYKAYITEDKDLWKEVVKKRQNLYEKEQSGKNLYQLAMAQYGLLNNTRVDKDEDLFDEYYDEILENIDKLIETEHEKANAYALRAAVYGLETSYSGWKGMFLGPKSSSNLSDAKEEDDSSAFVWATYGSAKLFAPSMFGGDKDEAIKSFKKAIELYEKANLQQDWRYLYALAWLGQAYYRTDQPQKAKEIYNKALKIEPNFKWVKDDLLPQVN</sequence>
<keyword evidence="2 3" id="KW-0802">TPR repeat</keyword>
<dbReference type="Pfam" id="PF07719">
    <property type="entry name" value="TPR_2"/>
    <property type="match status" value="1"/>
</dbReference>
<feature type="repeat" description="TPR" evidence="3">
    <location>
        <begin position="197"/>
        <end position="230"/>
    </location>
</feature>
<evidence type="ECO:0000256" key="2">
    <source>
        <dbReference type="ARBA" id="ARBA00022803"/>
    </source>
</evidence>
<comment type="caution">
    <text evidence="5">The sequence shown here is derived from an EMBL/GenBank/DDBJ whole genome shotgun (WGS) entry which is preliminary data.</text>
</comment>
<gene>
    <name evidence="5" type="ORF">JL102_08410</name>
</gene>
<dbReference type="PROSITE" id="PS50005">
    <property type="entry name" value="TPR"/>
    <property type="match status" value="1"/>
</dbReference>
<dbReference type="InterPro" id="IPR019734">
    <property type="entry name" value="TPR_rpt"/>
</dbReference>
<keyword evidence="1" id="KW-0677">Repeat</keyword>